<comment type="caution">
    <text evidence="2">The sequence shown here is derived from an EMBL/GenBank/DDBJ whole genome shotgun (WGS) entry which is preliminary data.</text>
</comment>
<feature type="region of interest" description="Disordered" evidence="1">
    <location>
        <begin position="428"/>
        <end position="449"/>
    </location>
</feature>
<reference evidence="2 3" key="1">
    <citation type="journal article" date="2020" name="J. Phycol.">
        <title>Comparative genome analysis reveals Cyanidiococcus gen. nov., a new extremophilic red algal genus sister to Cyanidioschyzon (Cyanidioschyzonaceae, Rhodophyta).</title>
        <authorList>
            <person name="Liu S.-L."/>
            <person name="Chiang Y.-R."/>
            <person name="Yoon H.S."/>
            <person name="Fu H.-Y."/>
        </authorList>
    </citation>
    <scope>NUCLEOTIDE SEQUENCE [LARGE SCALE GENOMIC DNA]</scope>
    <source>
        <strain evidence="2 3">THAL066</strain>
    </source>
</reference>
<feature type="compositionally biased region" description="Low complexity" evidence="1">
    <location>
        <begin position="8"/>
        <end position="21"/>
    </location>
</feature>
<organism evidence="2 3">
    <name type="scientific">Cyanidiococcus yangmingshanensis</name>
    <dbReference type="NCBI Taxonomy" id="2690220"/>
    <lineage>
        <taxon>Eukaryota</taxon>
        <taxon>Rhodophyta</taxon>
        <taxon>Bangiophyceae</taxon>
        <taxon>Cyanidiales</taxon>
        <taxon>Cyanidiaceae</taxon>
        <taxon>Cyanidiococcus</taxon>
    </lineage>
</organism>
<proteinExistence type="predicted"/>
<feature type="compositionally biased region" description="Basic and acidic residues" evidence="1">
    <location>
        <begin position="302"/>
        <end position="314"/>
    </location>
</feature>
<sequence length="449" mass="49273">MATRQPRGTRLGAQRLRAGAASREAPIPRDAALVDDRGNLQGHGSDVTRALDRDVSGFSGERESHAVAIMRRAEEIVAARRAATQGPSRTTEALAGETGEAIQADASQLLAARGAAILERIRQRRAEARRLLEEHQRRLREAGSKTTAASAAPKSLTTQVTGRFDGSELSKLPQSLEARFDDAQQTRNLQSQEAEGEHGGGHTILSTLRCNEQGRVLTKMVSSDGETDWTDQRLTAATAHHRKNTYSISSQQGPAPVVNAETERGAIEHRSLKNATAFQGHLSDDRRVVADPAFDATADYMSSERKMRSPKEQRSSAVVQDRVPIQNESRTPRLSPSTTSPERVRFPSSPPPSRVENQLYTDKAGVHISPQNHTDWKYPGQVPGESSMDECVQQGVASNMNASWSPVKDELARQYTVHDPARSLTTNNRKSIFLSPPSMNDNLLKHQRH</sequence>
<dbReference type="AlphaFoldDB" id="A0A7J7IFT1"/>
<feature type="region of interest" description="Disordered" evidence="1">
    <location>
        <begin position="186"/>
        <end position="206"/>
    </location>
</feature>
<accession>A0A7J7IFT1</accession>
<evidence type="ECO:0000313" key="2">
    <source>
        <dbReference type="EMBL" id="KAF6001878.1"/>
    </source>
</evidence>
<feature type="compositionally biased region" description="Low complexity" evidence="1">
    <location>
        <begin position="144"/>
        <end position="158"/>
    </location>
</feature>
<evidence type="ECO:0000256" key="1">
    <source>
        <dbReference type="SAM" id="MobiDB-lite"/>
    </source>
</evidence>
<protein>
    <submittedName>
        <fullName evidence="2">Uncharacterized protein</fullName>
    </submittedName>
</protein>
<keyword evidence="3" id="KW-1185">Reference proteome</keyword>
<feature type="region of interest" description="Disordered" evidence="1">
    <location>
        <begin position="300"/>
        <end position="357"/>
    </location>
</feature>
<dbReference type="Proteomes" id="UP000530660">
    <property type="component" value="Unassembled WGS sequence"/>
</dbReference>
<name>A0A7J7IFT1_9RHOD</name>
<evidence type="ECO:0000313" key="3">
    <source>
        <dbReference type="Proteomes" id="UP000530660"/>
    </source>
</evidence>
<feature type="region of interest" description="Disordered" evidence="1">
    <location>
        <begin position="1"/>
        <end position="29"/>
    </location>
</feature>
<dbReference type="EMBL" id="VWRR01000012">
    <property type="protein sequence ID" value="KAF6001878.1"/>
    <property type="molecule type" value="Genomic_DNA"/>
</dbReference>
<feature type="region of interest" description="Disordered" evidence="1">
    <location>
        <begin position="137"/>
        <end position="167"/>
    </location>
</feature>
<feature type="compositionally biased region" description="Low complexity" evidence="1">
    <location>
        <begin position="328"/>
        <end position="341"/>
    </location>
</feature>
<gene>
    <name evidence="2" type="ORF">F1559_000711</name>
</gene>